<dbReference type="InterPro" id="IPR029016">
    <property type="entry name" value="GAF-like_dom_sf"/>
</dbReference>
<evidence type="ECO:0000256" key="1">
    <source>
        <dbReference type="ARBA" id="ARBA00023015"/>
    </source>
</evidence>
<dbReference type="AlphaFoldDB" id="V8QZM1"/>
<dbReference type="GO" id="GO:0045892">
    <property type="term" value="P:negative regulation of DNA-templated transcription"/>
    <property type="evidence" value="ECO:0007669"/>
    <property type="project" value="TreeGrafter"/>
</dbReference>
<keyword evidence="3" id="KW-0804">Transcription</keyword>
<dbReference type="SMART" id="SM00346">
    <property type="entry name" value="HTH_ICLR"/>
    <property type="match status" value="1"/>
</dbReference>
<feature type="compositionally biased region" description="Basic and acidic residues" evidence="4">
    <location>
        <begin position="1"/>
        <end position="12"/>
    </location>
</feature>
<dbReference type="InterPro" id="IPR005471">
    <property type="entry name" value="Tscrpt_reg_IclR_N"/>
</dbReference>
<keyword evidence="2" id="KW-0238">DNA-binding</keyword>
<proteinExistence type="predicted"/>
<dbReference type="GO" id="GO:0003700">
    <property type="term" value="F:DNA-binding transcription factor activity"/>
    <property type="evidence" value="ECO:0007669"/>
    <property type="project" value="TreeGrafter"/>
</dbReference>
<evidence type="ECO:0000313" key="8">
    <source>
        <dbReference type="Proteomes" id="UP000018733"/>
    </source>
</evidence>
<protein>
    <submittedName>
        <fullName evidence="7">IclR family transcriptional regulator</fullName>
    </submittedName>
</protein>
<feature type="region of interest" description="Disordered" evidence="4">
    <location>
        <begin position="1"/>
        <end position="25"/>
    </location>
</feature>
<keyword evidence="8" id="KW-1185">Reference proteome</keyword>
<dbReference type="OrthoDB" id="5401369at2"/>
<dbReference type="PROSITE" id="PS51078">
    <property type="entry name" value="ICLR_ED"/>
    <property type="match status" value="1"/>
</dbReference>
<feature type="domain" description="IclR-ED" evidence="6">
    <location>
        <begin position="89"/>
        <end position="269"/>
    </location>
</feature>
<dbReference type="GO" id="GO:0003677">
    <property type="term" value="F:DNA binding"/>
    <property type="evidence" value="ECO:0007669"/>
    <property type="project" value="UniProtKB-KW"/>
</dbReference>
<dbReference type="eggNOG" id="COG1414">
    <property type="taxonomic scope" value="Bacteria"/>
</dbReference>
<dbReference type="STRING" id="1424334.W822_04770"/>
<evidence type="ECO:0000256" key="4">
    <source>
        <dbReference type="SAM" id="MobiDB-lite"/>
    </source>
</evidence>
<dbReference type="InterPro" id="IPR014757">
    <property type="entry name" value="Tscrpt_reg_IclR_C"/>
</dbReference>
<dbReference type="Proteomes" id="UP000018733">
    <property type="component" value="Unassembled WGS sequence"/>
</dbReference>
<dbReference type="PROSITE" id="PS51077">
    <property type="entry name" value="HTH_ICLR"/>
    <property type="match status" value="1"/>
</dbReference>
<accession>V8QZM1</accession>
<dbReference type="InterPro" id="IPR036388">
    <property type="entry name" value="WH-like_DNA-bd_sf"/>
</dbReference>
<dbReference type="EMBL" id="AYXT01000001">
    <property type="protein sequence ID" value="ETF04464.1"/>
    <property type="molecule type" value="Genomic_DNA"/>
</dbReference>
<dbReference type="SUPFAM" id="SSF55781">
    <property type="entry name" value="GAF domain-like"/>
    <property type="match status" value="1"/>
</dbReference>
<dbReference type="InterPro" id="IPR036390">
    <property type="entry name" value="WH_DNA-bd_sf"/>
</dbReference>
<feature type="domain" description="HTH iclR-type" evidence="5">
    <location>
        <begin position="26"/>
        <end position="88"/>
    </location>
</feature>
<keyword evidence="1" id="KW-0805">Transcription regulation</keyword>
<evidence type="ECO:0000256" key="3">
    <source>
        <dbReference type="ARBA" id="ARBA00023163"/>
    </source>
</evidence>
<dbReference type="Pfam" id="PF09339">
    <property type="entry name" value="HTH_IclR"/>
    <property type="match status" value="1"/>
</dbReference>
<evidence type="ECO:0000313" key="7">
    <source>
        <dbReference type="EMBL" id="ETF04464.1"/>
    </source>
</evidence>
<dbReference type="PANTHER" id="PTHR30136">
    <property type="entry name" value="HELIX-TURN-HELIX TRANSCRIPTIONAL REGULATOR, ICLR FAMILY"/>
    <property type="match status" value="1"/>
</dbReference>
<comment type="caution">
    <text evidence="7">The sequence shown here is derived from an EMBL/GenBank/DDBJ whole genome shotgun (WGS) entry which is preliminary data.</text>
</comment>
<gene>
    <name evidence="7" type="ORF">W822_04770</name>
</gene>
<dbReference type="HOGENOM" id="CLU_062618_0_0_4"/>
<dbReference type="InterPro" id="IPR050707">
    <property type="entry name" value="HTH_MetabolicPath_Reg"/>
</dbReference>
<name>V8QZM1_9BURK</name>
<evidence type="ECO:0000259" key="5">
    <source>
        <dbReference type="PROSITE" id="PS51077"/>
    </source>
</evidence>
<dbReference type="RefSeq" id="WP_024004017.1">
    <property type="nucleotide sequence ID" value="NZ_KI650979.1"/>
</dbReference>
<dbReference type="PATRIC" id="fig|1424334.3.peg.966"/>
<organism evidence="7 8">
    <name type="scientific">Advenella kashmirensis W13003</name>
    <dbReference type="NCBI Taxonomy" id="1424334"/>
    <lineage>
        <taxon>Bacteria</taxon>
        <taxon>Pseudomonadati</taxon>
        <taxon>Pseudomonadota</taxon>
        <taxon>Betaproteobacteria</taxon>
        <taxon>Burkholderiales</taxon>
        <taxon>Alcaligenaceae</taxon>
    </lineage>
</organism>
<evidence type="ECO:0000259" key="6">
    <source>
        <dbReference type="PROSITE" id="PS51078"/>
    </source>
</evidence>
<evidence type="ECO:0000256" key="2">
    <source>
        <dbReference type="ARBA" id="ARBA00023125"/>
    </source>
</evidence>
<dbReference type="PANTHER" id="PTHR30136:SF33">
    <property type="entry name" value="TRANSCRIPTIONAL REGULATORY PROTEIN"/>
    <property type="match status" value="1"/>
</dbReference>
<sequence length="272" mass="30692">MSDQYKNTDADARQGATTGQEHRSVNRSLERGLAIVRCFRPGVGSLTNADIVERTNLPKATVSRLARTLVEMGFLRRDRVSQAYRLSFSMLSLAHAVLLDCQIAHEAIPLMHDVGMKHHINVGLSTVDHLDMVYLHVVHGDRSRLGRRMEPGHRRVVETTAIGHAYLASLNHAERAAYVEQLHSRNSRNWRAVSTDIDAALEQFDKKGYCTRIWHEDTESMAAPITFGDETFVFNLSYSVKEFSRRKITLELVPALADLQKAVLQRMTVDDA</sequence>
<dbReference type="Gene3D" id="3.30.450.40">
    <property type="match status" value="1"/>
</dbReference>
<dbReference type="Gene3D" id="1.10.10.10">
    <property type="entry name" value="Winged helix-like DNA-binding domain superfamily/Winged helix DNA-binding domain"/>
    <property type="match status" value="1"/>
</dbReference>
<dbReference type="SUPFAM" id="SSF46785">
    <property type="entry name" value="Winged helix' DNA-binding domain"/>
    <property type="match status" value="1"/>
</dbReference>
<reference evidence="7 8" key="1">
    <citation type="journal article" date="2014" name="Genome Announc.">
        <title>Draft Genome Sequence of Advenella kashmirensis Strain W13003, a Polycyclic Aromatic Hydrocarbon-Degrading Bacterium.</title>
        <authorList>
            <person name="Wang X."/>
            <person name="Jin D."/>
            <person name="Zhou L."/>
            <person name="Wu L."/>
            <person name="An W."/>
            <person name="Zhao L."/>
        </authorList>
    </citation>
    <scope>NUCLEOTIDE SEQUENCE [LARGE SCALE GENOMIC DNA]</scope>
    <source>
        <strain evidence="7 8">W13003</strain>
    </source>
</reference>
<dbReference type="Pfam" id="PF01614">
    <property type="entry name" value="IclR_C"/>
    <property type="match status" value="1"/>
</dbReference>